<keyword evidence="2" id="KW-1185">Reference proteome</keyword>
<sequence>MDSFPVVFMSDLKTFRLLLSFRQSEIPNPTDNSDMIPPDSCPKLLGQMLCRFCENIFDPRNTITDVS</sequence>
<evidence type="ECO:0000313" key="1">
    <source>
        <dbReference type="EMBL" id="GIX93799.1"/>
    </source>
</evidence>
<accession>A0AAV4PAZ9</accession>
<comment type="caution">
    <text evidence="1">The sequence shown here is derived from an EMBL/GenBank/DDBJ whole genome shotgun (WGS) entry which is preliminary data.</text>
</comment>
<protein>
    <submittedName>
        <fullName evidence="1">Uncharacterized protein</fullName>
    </submittedName>
</protein>
<gene>
    <name evidence="1" type="ORF">CEXT_59021</name>
</gene>
<name>A0AAV4PAZ9_CAEEX</name>
<organism evidence="1 2">
    <name type="scientific">Caerostris extrusa</name>
    <name type="common">Bark spider</name>
    <name type="synonym">Caerostris bankana</name>
    <dbReference type="NCBI Taxonomy" id="172846"/>
    <lineage>
        <taxon>Eukaryota</taxon>
        <taxon>Metazoa</taxon>
        <taxon>Ecdysozoa</taxon>
        <taxon>Arthropoda</taxon>
        <taxon>Chelicerata</taxon>
        <taxon>Arachnida</taxon>
        <taxon>Araneae</taxon>
        <taxon>Araneomorphae</taxon>
        <taxon>Entelegynae</taxon>
        <taxon>Araneoidea</taxon>
        <taxon>Araneidae</taxon>
        <taxon>Caerostris</taxon>
    </lineage>
</organism>
<proteinExistence type="predicted"/>
<reference evidence="1 2" key="1">
    <citation type="submission" date="2021-06" db="EMBL/GenBank/DDBJ databases">
        <title>Caerostris extrusa draft genome.</title>
        <authorList>
            <person name="Kono N."/>
            <person name="Arakawa K."/>
        </authorList>
    </citation>
    <scope>NUCLEOTIDE SEQUENCE [LARGE SCALE GENOMIC DNA]</scope>
</reference>
<evidence type="ECO:0000313" key="2">
    <source>
        <dbReference type="Proteomes" id="UP001054945"/>
    </source>
</evidence>
<dbReference type="EMBL" id="BPLR01004298">
    <property type="protein sequence ID" value="GIX93799.1"/>
    <property type="molecule type" value="Genomic_DNA"/>
</dbReference>
<dbReference type="Proteomes" id="UP001054945">
    <property type="component" value="Unassembled WGS sequence"/>
</dbReference>
<dbReference type="AlphaFoldDB" id="A0AAV4PAZ9"/>